<gene>
    <name evidence="2" type="ORF">R1flu_011762</name>
</gene>
<evidence type="ECO:0000256" key="1">
    <source>
        <dbReference type="SAM" id="MobiDB-lite"/>
    </source>
</evidence>
<keyword evidence="3" id="KW-1185">Reference proteome</keyword>
<feature type="compositionally biased region" description="Polar residues" evidence="1">
    <location>
        <begin position="17"/>
        <end position="27"/>
    </location>
</feature>
<reference evidence="2 3" key="1">
    <citation type="submission" date="2024-09" db="EMBL/GenBank/DDBJ databases">
        <title>Chromosome-scale assembly of Riccia fluitans.</title>
        <authorList>
            <person name="Paukszto L."/>
            <person name="Sawicki J."/>
            <person name="Karawczyk K."/>
            <person name="Piernik-Szablinska J."/>
            <person name="Szczecinska M."/>
            <person name="Mazdziarz M."/>
        </authorList>
    </citation>
    <scope>NUCLEOTIDE SEQUENCE [LARGE SCALE GENOMIC DNA]</scope>
    <source>
        <strain evidence="2">Rf_01</strain>
        <tissue evidence="2">Aerial parts of the thallus</tissue>
    </source>
</reference>
<evidence type="ECO:0000313" key="2">
    <source>
        <dbReference type="EMBL" id="KAL2644175.1"/>
    </source>
</evidence>
<proteinExistence type="predicted"/>
<dbReference type="AlphaFoldDB" id="A0ABD1Z8P7"/>
<accession>A0ABD1Z8P7</accession>
<dbReference type="EMBL" id="JBHFFA010000002">
    <property type="protein sequence ID" value="KAL2644175.1"/>
    <property type="molecule type" value="Genomic_DNA"/>
</dbReference>
<comment type="caution">
    <text evidence="2">The sequence shown here is derived from an EMBL/GenBank/DDBJ whole genome shotgun (WGS) entry which is preliminary data.</text>
</comment>
<dbReference type="Proteomes" id="UP001605036">
    <property type="component" value="Unassembled WGS sequence"/>
</dbReference>
<feature type="region of interest" description="Disordered" evidence="1">
    <location>
        <begin position="1"/>
        <end position="49"/>
    </location>
</feature>
<evidence type="ECO:0000313" key="3">
    <source>
        <dbReference type="Proteomes" id="UP001605036"/>
    </source>
</evidence>
<sequence>MAITVRSIRAEEHGTTKRSTQQSGTARRSTRGVPTVDPALGRLRDHANGSTGRPIFVLILARYHETGSYESLLFVQRQLCTLVHATFGVETYMTYVLEPKFY</sequence>
<protein>
    <submittedName>
        <fullName evidence="2">Uncharacterized protein</fullName>
    </submittedName>
</protein>
<name>A0ABD1Z8P7_9MARC</name>
<organism evidence="2 3">
    <name type="scientific">Riccia fluitans</name>
    <dbReference type="NCBI Taxonomy" id="41844"/>
    <lineage>
        <taxon>Eukaryota</taxon>
        <taxon>Viridiplantae</taxon>
        <taxon>Streptophyta</taxon>
        <taxon>Embryophyta</taxon>
        <taxon>Marchantiophyta</taxon>
        <taxon>Marchantiopsida</taxon>
        <taxon>Marchantiidae</taxon>
        <taxon>Marchantiales</taxon>
        <taxon>Ricciaceae</taxon>
        <taxon>Riccia</taxon>
    </lineage>
</organism>